<reference evidence="1" key="1">
    <citation type="submission" date="2021-03" db="EMBL/GenBank/DDBJ databases">
        <title>Evolutionary priming and transition to the ectomycorrhizal habit in an iconic lineage of mushroom-forming fungi: is preadaptation a requirement?</title>
        <authorList>
            <consortium name="DOE Joint Genome Institute"/>
            <person name="Looney B.P."/>
            <person name="Miyauchi S."/>
            <person name="Morin E."/>
            <person name="Drula E."/>
            <person name="Courty P.E."/>
            <person name="Chicoki N."/>
            <person name="Fauchery L."/>
            <person name="Kohler A."/>
            <person name="Kuo A."/>
            <person name="LaButti K."/>
            <person name="Pangilinan J."/>
            <person name="Lipzen A."/>
            <person name="Riley R."/>
            <person name="Andreopoulos W."/>
            <person name="He G."/>
            <person name="Johnson J."/>
            <person name="Barry K.W."/>
            <person name="Grigoriev I.V."/>
            <person name="Nagy L."/>
            <person name="Hibbett D."/>
            <person name="Henrissat B."/>
            <person name="Matheny P.B."/>
            <person name="Labbe J."/>
            <person name="Martin A.F."/>
        </authorList>
    </citation>
    <scope>NUCLEOTIDE SEQUENCE</scope>
    <source>
        <strain evidence="1">BPL698</strain>
    </source>
</reference>
<evidence type="ECO:0000313" key="2">
    <source>
        <dbReference type="Proteomes" id="UP001207468"/>
    </source>
</evidence>
<accession>A0ACC0UN85</accession>
<proteinExistence type="predicted"/>
<dbReference type="EMBL" id="JAGFNK010000008">
    <property type="protein sequence ID" value="KAI9512544.1"/>
    <property type="molecule type" value="Genomic_DNA"/>
</dbReference>
<comment type="caution">
    <text evidence="1">The sequence shown here is derived from an EMBL/GenBank/DDBJ whole genome shotgun (WGS) entry which is preliminary data.</text>
</comment>
<keyword evidence="2" id="KW-1185">Reference proteome</keyword>
<sequence length="299" mass="32951">MKFRFALDLGDGPLKVWTPSKFGYPVRAQLWTSSDGLAERNLGMSSQGTLTFNQAVRGITEFIEVAVHTILYVRQVYPADIFVRRKKYETPVYQSRHPGLNEYISGAVKAIGDELVLGDVEKVVVVIKDKDEVALERFIFSIQTMIAIESFNKNTSVEGAMATTALGQYFRSFMVKLSMIESQLAELPRDGVRSYSYGINNARADSSGGEITFAIVLELQEGKVPSAMPDKDDPPPWLPAVTQHTTSGASEKAELHMVRAVDTGVVNLSLAVQESADKLRILAASKGEQISAHEFRKST</sequence>
<gene>
    <name evidence="1" type="ORF">F5148DRAFT_1279658</name>
</gene>
<keyword evidence="1" id="KW-0238">DNA-binding</keyword>
<name>A0ACC0UN85_9AGAM</name>
<evidence type="ECO:0000313" key="1">
    <source>
        <dbReference type="EMBL" id="KAI9512544.1"/>
    </source>
</evidence>
<protein>
    <submittedName>
        <fullName evidence="1">DNA-binding protein</fullName>
    </submittedName>
</protein>
<organism evidence="1 2">
    <name type="scientific">Russula earlei</name>
    <dbReference type="NCBI Taxonomy" id="71964"/>
    <lineage>
        <taxon>Eukaryota</taxon>
        <taxon>Fungi</taxon>
        <taxon>Dikarya</taxon>
        <taxon>Basidiomycota</taxon>
        <taxon>Agaricomycotina</taxon>
        <taxon>Agaricomycetes</taxon>
        <taxon>Russulales</taxon>
        <taxon>Russulaceae</taxon>
        <taxon>Russula</taxon>
    </lineage>
</organism>
<dbReference type="Proteomes" id="UP001207468">
    <property type="component" value="Unassembled WGS sequence"/>
</dbReference>